<dbReference type="EMBL" id="LSSM01002040">
    <property type="protein sequence ID" value="OMJ23354.1"/>
    <property type="molecule type" value="Genomic_DNA"/>
</dbReference>
<proteinExistence type="predicted"/>
<keyword evidence="3" id="KW-1185">Reference proteome</keyword>
<organism evidence="2 3">
    <name type="scientific">Smittium culicis</name>
    <dbReference type="NCBI Taxonomy" id="133412"/>
    <lineage>
        <taxon>Eukaryota</taxon>
        <taxon>Fungi</taxon>
        <taxon>Fungi incertae sedis</taxon>
        <taxon>Zoopagomycota</taxon>
        <taxon>Kickxellomycotina</taxon>
        <taxon>Harpellomycetes</taxon>
        <taxon>Harpellales</taxon>
        <taxon>Legeriomycetaceae</taxon>
        <taxon>Smittium</taxon>
    </lineage>
</organism>
<dbReference type="AlphaFoldDB" id="A0A1R1Y921"/>
<protein>
    <submittedName>
        <fullName evidence="2">Uncharacterized protein</fullName>
    </submittedName>
</protein>
<name>A0A1R1Y921_9FUNG</name>
<feature type="region of interest" description="Disordered" evidence="1">
    <location>
        <begin position="555"/>
        <end position="574"/>
    </location>
</feature>
<dbReference type="OrthoDB" id="5675981at2759"/>
<evidence type="ECO:0000313" key="3">
    <source>
        <dbReference type="Proteomes" id="UP000187429"/>
    </source>
</evidence>
<evidence type="ECO:0000313" key="2">
    <source>
        <dbReference type="EMBL" id="OMJ23354.1"/>
    </source>
</evidence>
<sequence length="632" mass="71601">MENEFYIKRESNNPTFYADDMAQVSRDKPQLPTNNNQIELFIESESGKVNSPSSCSSNGEWERISNFDLASFGSDSEDNFTKEKIRLESEDSCMKEGERTLHTKKINERNSRILREAASSDSSPKFGSQNMIESNLIMANPNSIDVQNANRTTEYSISREDMINNGVRNAEYYRYIDANLEIYNYEALSEPGYMPRSTKNSVNMRNNEFCETTKSDTKSKSNLSCYNGEIKMGLGFPTNADICEIRNEPLGNNNCGKMYWYKNVTMNSHKHKRKEQNNAQNDVDNRANHVNNISLRNPGFEKDGSFEICLKKDIDILSQFDIQDYEDVEMNESFMYPSSVEKKTKSIQQLNSYLKSGAPLIQIYRPSCKRLLVQSHDEYESDGDQAVDESGLKAASIGDSIDIEINLNDKELNNVLKDVDQENGFASINSGSGTIYHEFGYSEKLIAPPYISKKGENVKDQVPQQYFMPKTSNGNTTLTSENLYETQCDLGRLKSISRRKGDNSVHYQLVRDQSDTNKTPMEAIEGSKAVAETGHTNPNTHVAETAHSMSIKEGRSLGHGSISASSKGDADKEGKKVRIVEKNIKMLREQFEACSVLKVRSTSEPRETRKCRYWEWARGDSAHKSWGFSKSE</sequence>
<reference evidence="3" key="1">
    <citation type="submission" date="2017-01" db="EMBL/GenBank/DDBJ databases">
        <authorList>
            <person name="Wang Y."/>
            <person name="White M."/>
            <person name="Kvist S."/>
            <person name="Moncalvo J.-M."/>
        </authorList>
    </citation>
    <scope>NUCLEOTIDE SEQUENCE [LARGE SCALE GENOMIC DNA]</scope>
    <source>
        <strain evidence="3">ID-206-W2</strain>
    </source>
</reference>
<evidence type="ECO:0000256" key="1">
    <source>
        <dbReference type="SAM" id="MobiDB-lite"/>
    </source>
</evidence>
<comment type="caution">
    <text evidence="2">The sequence shown here is derived from an EMBL/GenBank/DDBJ whole genome shotgun (WGS) entry which is preliminary data.</text>
</comment>
<gene>
    <name evidence="2" type="ORF">AYI69_g5021</name>
</gene>
<dbReference type="Proteomes" id="UP000187429">
    <property type="component" value="Unassembled WGS sequence"/>
</dbReference>
<accession>A0A1R1Y921</accession>